<comment type="caution">
    <text evidence="3">The sequence shown here is derived from an EMBL/GenBank/DDBJ whole genome shotgun (WGS) entry which is preliminary data.</text>
</comment>
<feature type="domain" description="NADH:ubiquinone oxidoreductase 30kDa subunit" evidence="2">
    <location>
        <begin position="26"/>
        <end position="144"/>
    </location>
</feature>
<dbReference type="GO" id="GO:0008137">
    <property type="term" value="F:NADH dehydrogenase (ubiquinone) activity"/>
    <property type="evidence" value="ECO:0007669"/>
    <property type="project" value="InterPro"/>
</dbReference>
<protein>
    <recommendedName>
        <fullName evidence="2">NADH:ubiquinone oxidoreductase 30kDa subunit domain-containing protein</fullName>
    </recommendedName>
</protein>
<dbReference type="Gene3D" id="3.30.460.80">
    <property type="entry name" value="NADH:ubiquinone oxidoreductase, 30kDa subunit"/>
    <property type="match status" value="1"/>
</dbReference>
<name>A0A0V8RVJ6_PYROC</name>
<dbReference type="PANTHER" id="PTHR10884">
    <property type="entry name" value="NADH DEHYDROGENASE UBIQUINONE IRON-SULFUR PROTEIN 3"/>
    <property type="match status" value="1"/>
</dbReference>
<accession>A0A0V8RVJ6</accession>
<sequence>MQELEELLAGLAQRVEERQGVKVAIVEPSRLREAAERLREAGYDYLLMVSGVDEPKQGRMRIVYHITRSSNPSELVALEVMVPRDDPRVPSVYDIYPAAQIQEREEHEMLGIVFEGNPDLRHLLLPEDWPEGVYPLRKDFHVAEEPYISSKPSKPIWVLKPELKPGGEAGAGEGGGKG</sequence>
<evidence type="ECO:0000313" key="3">
    <source>
        <dbReference type="EMBL" id="KSW12076.1"/>
    </source>
</evidence>
<organism evidence="3 4">
    <name type="scientific">Pyrodictium occultum</name>
    <dbReference type="NCBI Taxonomy" id="2309"/>
    <lineage>
        <taxon>Archaea</taxon>
        <taxon>Thermoproteota</taxon>
        <taxon>Thermoprotei</taxon>
        <taxon>Desulfurococcales</taxon>
        <taxon>Pyrodictiaceae</taxon>
        <taxon>Pyrodictium</taxon>
    </lineage>
</organism>
<dbReference type="PANTHER" id="PTHR10884:SF14">
    <property type="entry name" value="NADH DEHYDROGENASE [UBIQUINONE] IRON-SULFUR PROTEIN 3, MITOCHONDRIAL"/>
    <property type="match status" value="1"/>
</dbReference>
<dbReference type="Pfam" id="PF00329">
    <property type="entry name" value="Complex1_30kDa"/>
    <property type="match status" value="1"/>
</dbReference>
<dbReference type="AlphaFoldDB" id="A0A0V8RVJ6"/>
<dbReference type="InterPro" id="IPR001268">
    <property type="entry name" value="NADH_UbQ_OxRdtase_30kDa_su"/>
</dbReference>
<evidence type="ECO:0000259" key="2">
    <source>
        <dbReference type="Pfam" id="PF00329"/>
    </source>
</evidence>
<dbReference type="OrthoDB" id="43567at2157"/>
<keyword evidence="4" id="KW-1185">Reference proteome</keyword>
<comment type="similarity">
    <text evidence="1">Belongs to the complex I 30 kDa subunit family.</text>
</comment>
<proteinExistence type="inferred from homology"/>
<evidence type="ECO:0000313" key="4">
    <source>
        <dbReference type="Proteomes" id="UP000053352"/>
    </source>
</evidence>
<gene>
    <name evidence="3" type="ORF">CF15_04680</name>
</gene>
<dbReference type="RefSeq" id="WP_058370756.1">
    <property type="nucleotide sequence ID" value="NZ_LNTB01000001.1"/>
</dbReference>
<dbReference type="InterPro" id="IPR037232">
    <property type="entry name" value="NADH_quin_OxRdtase_su_C/D-like"/>
</dbReference>
<dbReference type="EMBL" id="LNTB01000001">
    <property type="protein sequence ID" value="KSW12076.1"/>
    <property type="molecule type" value="Genomic_DNA"/>
</dbReference>
<dbReference type="SUPFAM" id="SSF143243">
    <property type="entry name" value="Nqo5-like"/>
    <property type="match status" value="1"/>
</dbReference>
<dbReference type="Proteomes" id="UP000053352">
    <property type="component" value="Unassembled WGS sequence"/>
</dbReference>
<evidence type="ECO:0000256" key="1">
    <source>
        <dbReference type="ARBA" id="ARBA00007569"/>
    </source>
</evidence>
<dbReference type="STRING" id="2309.CF15_04680"/>
<reference evidence="3 4" key="1">
    <citation type="submission" date="2015-11" db="EMBL/GenBank/DDBJ databases">
        <title>Genome sequence of Pyrodictium occultum PL-19, a marine hyperthermophilic archaeon isolated from Volcano, Italy.</title>
        <authorList>
            <person name="Utturkar S."/>
            <person name="Huber H."/>
            <person name="Leptihn S."/>
            <person name="Brown S."/>
            <person name="Stetter K.O."/>
            <person name="Podar M."/>
        </authorList>
    </citation>
    <scope>NUCLEOTIDE SEQUENCE [LARGE SCALE GENOMIC DNA]</scope>
    <source>
        <strain evidence="3 4">PL-19</strain>
    </source>
</reference>